<gene>
    <name evidence="3" type="ORF">R0137_13685</name>
</gene>
<evidence type="ECO:0000313" key="3">
    <source>
        <dbReference type="EMBL" id="WOJ96290.1"/>
    </source>
</evidence>
<dbReference type="Proteomes" id="UP001626549">
    <property type="component" value="Chromosome"/>
</dbReference>
<sequence length="488" mass="52118">MNSIQTAFRRGLIASGLTLLMSGHSVMGAPDDGPVQTRIAAAIADIEKRDEQYRAVIAIDPEATAVARMLDLQRKAPGPMHGEPVLLKDNIESRSQPTTAGSLALAQNETERDAPLVAKLRRAGAVILGKANLSEWANFRSEFSSSGWSGVGGQTRNAHDPARTPCGSSSGSAVAVALGYVDVAIGTETSGSVVCPAAINGVVGFKPTHGLVSGEGIVPIASTQDTAGPIANSVALASRTLAIISDETHENSATIREGLMSLNAVSDLSGLRIGVFARTQNFDPRRDAELETVLKVLRDQGVTLIPELDIDPYEGYGQDSYDVLLYEFRRDLNAYLASLPNALSEMTLASLIAFNEEHAKDELKRFDQSIFLKAQNLPDTEDEYKEKRLATQKAMRENGLDQLFAEHQLDALVGITVGPAWMIDWVNGDAFFGSGMAGQAAVAGNPHITLPLGKIAHLPLGISLVGERWEDHKLAAIAAQLEKAHAER</sequence>
<proteinExistence type="predicted"/>
<feature type="domain" description="Amidase" evidence="2">
    <location>
        <begin position="40"/>
        <end position="474"/>
    </location>
</feature>
<organism evidence="3 4">
    <name type="scientific">Congregibacter brevis</name>
    <dbReference type="NCBI Taxonomy" id="3081201"/>
    <lineage>
        <taxon>Bacteria</taxon>
        <taxon>Pseudomonadati</taxon>
        <taxon>Pseudomonadota</taxon>
        <taxon>Gammaproteobacteria</taxon>
        <taxon>Cellvibrionales</taxon>
        <taxon>Halieaceae</taxon>
        <taxon>Congregibacter</taxon>
    </lineage>
</organism>
<dbReference type="PANTHER" id="PTHR42678:SF34">
    <property type="entry name" value="OS04G0183300 PROTEIN"/>
    <property type="match status" value="1"/>
</dbReference>
<name>A0ABZ0IAY4_9GAMM</name>
<feature type="region of interest" description="Disordered" evidence="1">
    <location>
        <begin position="144"/>
        <end position="167"/>
    </location>
</feature>
<evidence type="ECO:0000256" key="1">
    <source>
        <dbReference type="SAM" id="MobiDB-lite"/>
    </source>
</evidence>
<dbReference type="SUPFAM" id="SSF75304">
    <property type="entry name" value="Amidase signature (AS) enzymes"/>
    <property type="match status" value="1"/>
</dbReference>
<dbReference type="EMBL" id="CP136865">
    <property type="protein sequence ID" value="WOJ96290.1"/>
    <property type="molecule type" value="Genomic_DNA"/>
</dbReference>
<evidence type="ECO:0000313" key="4">
    <source>
        <dbReference type="Proteomes" id="UP001626549"/>
    </source>
</evidence>
<evidence type="ECO:0000259" key="2">
    <source>
        <dbReference type="Pfam" id="PF01425"/>
    </source>
</evidence>
<dbReference type="InterPro" id="IPR023631">
    <property type="entry name" value="Amidase_dom"/>
</dbReference>
<accession>A0ABZ0IAY4</accession>
<dbReference type="Gene3D" id="3.90.1300.10">
    <property type="entry name" value="Amidase signature (AS) domain"/>
    <property type="match status" value="1"/>
</dbReference>
<dbReference type="PANTHER" id="PTHR42678">
    <property type="entry name" value="AMIDASE"/>
    <property type="match status" value="1"/>
</dbReference>
<dbReference type="InterPro" id="IPR036928">
    <property type="entry name" value="AS_sf"/>
</dbReference>
<keyword evidence="4" id="KW-1185">Reference proteome</keyword>
<dbReference type="Pfam" id="PF01425">
    <property type="entry name" value="Amidase"/>
    <property type="match status" value="1"/>
</dbReference>
<dbReference type="RefSeq" id="WP_407326971.1">
    <property type="nucleotide sequence ID" value="NZ_CP136865.1"/>
</dbReference>
<protein>
    <submittedName>
        <fullName evidence="3">Amidase family protein</fullName>
    </submittedName>
</protein>
<reference evidence="3 4" key="1">
    <citation type="submission" date="2023-10" db="EMBL/GenBank/DDBJ databases">
        <title>Two novel species belonging to the OM43/NOR5 clade.</title>
        <authorList>
            <person name="Park M."/>
        </authorList>
    </citation>
    <scope>NUCLEOTIDE SEQUENCE [LARGE SCALE GENOMIC DNA]</scope>
    <source>
        <strain evidence="3 4">IMCC45268</strain>
    </source>
</reference>